<evidence type="ECO:0000313" key="1">
    <source>
        <dbReference type="EMBL" id="GAI78546.1"/>
    </source>
</evidence>
<reference evidence="1" key="1">
    <citation type="journal article" date="2014" name="Front. Microbiol.">
        <title>High frequency of phylogenetically diverse reductive dehalogenase-homologous genes in deep subseafloor sedimentary metagenomes.</title>
        <authorList>
            <person name="Kawai M."/>
            <person name="Futagami T."/>
            <person name="Toyoda A."/>
            <person name="Takaki Y."/>
            <person name="Nishi S."/>
            <person name="Hori S."/>
            <person name="Arai W."/>
            <person name="Tsubouchi T."/>
            <person name="Morono Y."/>
            <person name="Uchiyama I."/>
            <person name="Ito T."/>
            <person name="Fujiyama A."/>
            <person name="Inagaki F."/>
            <person name="Takami H."/>
        </authorList>
    </citation>
    <scope>NUCLEOTIDE SEQUENCE</scope>
    <source>
        <strain evidence="1">Expedition CK06-06</strain>
    </source>
</reference>
<gene>
    <name evidence="1" type="ORF">S12H4_20838</name>
</gene>
<dbReference type="EMBL" id="BARW01010623">
    <property type="protein sequence ID" value="GAI78546.1"/>
    <property type="molecule type" value="Genomic_DNA"/>
</dbReference>
<protein>
    <submittedName>
        <fullName evidence="1">Uncharacterized protein</fullName>
    </submittedName>
</protein>
<dbReference type="AlphaFoldDB" id="X1SHF0"/>
<accession>X1SHF0</accession>
<sequence length="39" mass="4239">MLPKPTFWNSGETEEVTIISFGDCDAGTFRPGANGLEIH</sequence>
<feature type="non-terminal residue" evidence="1">
    <location>
        <position position="39"/>
    </location>
</feature>
<proteinExistence type="predicted"/>
<comment type="caution">
    <text evidence="1">The sequence shown here is derived from an EMBL/GenBank/DDBJ whole genome shotgun (WGS) entry which is preliminary data.</text>
</comment>
<organism evidence="1">
    <name type="scientific">marine sediment metagenome</name>
    <dbReference type="NCBI Taxonomy" id="412755"/>
    <lineage>
        <taxon>unclassified sequences</taxon>
        <taxon>metagenomes</taxon>
        <taxon>ecological metagenomes</taxon>
    </lineage>
</organism>
<name>X1SHF0_9ZZZZ</name>